<feature type="transmembrane region" description="Helical" evidence="3">
    <location>
        <begin position="225"/>
        <end position="247"/>
    </location>
</feature>
<feature type="compositionally biased region" description="Basic residues" evidence="2">
    <location>
        <begin position="747"/>
        <end position="757"/>
    </location>
</feature>
<organism evidence="5 6">
    <name type="scientific">Arsenicibacter rosenii</name>
    <dbReference type="NCBI Taxonomy" id="1750698"/>
    <lineage>
        <taxon>Bacteria</taxon>
        <taxon>Pseudomonadati</taxon>
        <taxon>Bacteroidota</taxon>
        <taxon>Cytophagia</taxon>
        <taxon>Cytophagales</taxon>
        <taxon>Spirosomataceae</taxon>
        <taxon>Arsenicibacter</taxon>
    </lineage>
</organism>
<dbReference type="PANTHER" id="PTHR34978:SF3">
    <property type="entry name" value="SLR0241 PROTEIN"/>
    <property type="match status" value="1"/>
</dbReference>
<feature type="domain" description="Peptidase M56" evidence="4">
    <location>
        <begin position="113"/>
        <end position="304"/>
    </location>
</feature>
<evidence type="ECO:0000256" key="3">
    <source>
        <dbReference type="SAM" id="Phobius"/>
    </source>
</evidence>
<dbReference type="OrthoDB" id="15218at2"/>
<dbReference type="InterPro" id="IPR008756">
    <property type="entry name" value="Peptidase_M56"/>
</dbReference>
<feature type="transmembrane region" description="Helical" evidence="3">
    <location>
        <begin position="12"/>
        <end position="36"/>
    </location>
</feature>
<reference evidence="5 6" key="1">
    <citation type="submission" date="2016-10" db="EMBL/GenBank/DDBJ databases">
        <title>Arsenicibacter rosenii gen. nov., sp. nov., an efficient arsenic-methylating bacterium isolated from an arsenic-contaminated paddy soil.</title>
        <authorList>
            <person name="Huang K."/>
        </authorList>
    </citation>
    <scope>NUCLEOTIDE SEQUENCE [LARGE SCALE GENOMIC DNA]</scope>
    <source>
        <strain evidence="5 6">SM-1</strain>
    </source>
</reference>
<feature type="compositionally biased region" description="Pro residues" evidence="2">
    <location>
        <begin position="701"/>
        <end position="718"/>
    </location>
</feature>
<keyword evidence="6" id="KW-1185">Reference proteome</keyword>
<dbReference type="Proteomes" id="UP000181790">
    <property type="component" value="Unassembled WGS sequence"/>
</dbReference>
<dbReference type="EMBL" id="MORL01000005">
    <property type="protein sequence ID" value="OIN58884.1"/>
    <property type="molecule type" value="Genomic_DNA"/>
</dbReference>
<evidence type="ECO:0000256" key="1">
    <source>
        <dbReference type="SAM" id="Coils"/>
    </source>
</evidence>
<dbReference type="CDD" id="cd07341">
    <property type="entry name" value="M56_BlaR1_MecR1_like"/>
    <property type="match status" value="1"/>
</dbReference>
<keyword evidence="3" id="KW-0812">Transmembrane</keyword>
<dbReference type="Gene3D" id="3.30.2010.10">
    <property type="entry name" value="Metalloproteases ('zincins'), catalytic domain"/>
    <property type="match status" value="1"/>
</dbReference>
<feature type="coiled-coil region" evidence="1">
    <location>
        <begin position="514"/>
        <end position="655"/>
    </location>
</feature>
<feature type="region of interest" description="Disordered" evidence="2">
    <location>
        <begin position="695"/>
        <end position="770"/>
    </location>
</feature>
<dbReference type="PANTHER" id="PTHR34978">
    <property type="entry name" value="POSSIBLE SENSOR-TRANSDUCER PROTEIN BLAR"/>
    <property type="match status" value="1"/>
</dbReference>
<comment type="caution">
    <text evidence="5">The sequence shown here is derived from an EMBL/GenBank/DDBJ whole genome shotgun (WGS) entry which is preliminary data.</text>
</comment>
<keyword evidence="3" id="KW-1133">Transmembrane helix</keyword>
<keyword evidence="1" id="KW-0175">Coiled coil</keyword>
<dbReference type="InterPro" id="IPR052173">
    <property type="entry name" value="Beta-lactam_resp_regulator"/>
</dbReference>
<evidence type="ECO:0000313" key="5">
    <source>
        <dbReference type="EMBL" id="OIN58884.1"/>
    </source>
</evidence>
<evidence type="ECO:0000313" key="6">
    <source>
        <dbReference type="Proteomes" id="UP000181790"/>
    </source>
</evidence>
<feature type="transmembrane region" description="Helical" evidence="3">
    <location>
        <begin position="48"/>
        <end position="71"/>
    </location>
</feature>
<gene>
    <name evidence="5" type="ORF">BLX24_11695</name>
</gene>
<name>A0A1S2VJE8_9BACT</name>
<protein>
    <recommendedName>
        <fullName evidence="4">Peptidase M56 domain-containing protein</fullName>
    </recommendedName>
</protein>
<feature type="transmembrane region" description="Helical" evidence="3">
    <location>
        <begin position="118"/>
        <end position="141"/>
    </location>
</feature>
<dbReference type="AlphaFoldDB" id="A0A1S2VJE8"/>
<accession>A0A1S2VJE8</accession>
<evidence type="ECO:0000259" key="4">
    <source>
        <dbReference type="Pfam" id="PF05569"/>
    </source>
</evidence>
<proteinExistence type="predicted"/>
<evidence type="ECO:0000256" key="2">
    <source>
        <dbReference type="SAM" id="MobiDB-lite"/>
    </source>
</evidence>
<keyword evidence="3" id="KW-0472">Membrane</keyword>
<sequence>MNMQQFSHPAVWALGWMLVHALWQGFALVLPVAIGFHLLRKRSARLRYNLGVGTLLVQVIVSAGTFLYYYWPLREMPAATGMPTGSFPYTFSPTMQIQATHMPWYTLLQQFVEAHMPEIVVCWLIGVAVFMVRLAGGWLYLQHLKRTAYQITDQAVLELAVALQEYLGLTRVIHIAESAAIRVPMVIGMIKPVVLLPVGLVNGLSLRQVEAVLAHEFAHIKRADFAINILQSVIEVLFFFHPALWWLSARVREERELCCDDIAIDVCGDARILARALADVEEFAQSPALAMSLASNRKQLLHRVRRMLGVPVKPFISNRSLAGLTLATILLFSVSVYAVQENITDETKPKVTSRPKKTGKTEIVFSDGKQLESVIWNGETFSPERVKKMQKLLSDLETGAIQLTSVQNPEEQELLGNLIESSRGMADRTLTLTSGLEGFASSGVNILAGKLPDFTAVQITDSVLTMNGWAKVTDYTISRDSVPVEVTSKERALIDRKIQYEKQLQRQTLSEGMIDSLRQATESLHRQMEALQRQQERENFKLEEFQRKEELLQWKKQKLMEQRAAVIEKNRRSLYATKQQLSEADLEKLMRDGEAKIKESEAQIEALSKDMEKLQQTQEEARQPYQKLERQMEQLERQQEELMRQQERHFEALSRADAHLSGFGYVVTPGNTARVPRTPRAARAPRVPRAPRVVSGVPTLATPPEPPHALSPAAPPEPVTVEGHLLPPDPLDPITIEGRPAPPRIQKAPRTRTKWKRVPAPANVPKPEED</sequence>
<dbReference type="Pfam" id="PF05569">
    <property type="entry name" value="Peptidase_M56"/>
    <property type="match status" value="1"/>
</dbReference>